<dbReference type="OrthoDB" id="277832at2759"/>
<dbReference type="GO" id="GO:0005634">
    <property type="term" value="C:nucleus"/>
    <property type="evidence" value="ECO:0007669"/>
    <property type="project" value="TreeGrafter"/>
</dbReference>
<dbReference type="InterPro" id="IPR004088">
    <property type="entry name" value="KH_dom_type_1"/>
</dbReference>
<dbReference type="Gene3D" id="3.30.1370.10">
    <property type="entry name" value="K Homology domain, type 1"/>
    <property type="match status" value="1"/>
</dbReference>
<evidence type="ECO:0000256" key="1">
    <source>
        <dbReference type="PROSITE-ProRule" id="PRU00117"/>
    </source>
</evidence>
<keyword evidence="5" id="KW-1185">Reference proteome</keyword>
<gene>
    <name evidence="4" type="ORF">Acr_16g0008050</name>
</gene>
<feature type="domain" description="K Homology" evidence="3">
    <location>
        <begin position="35"/>
        <end position="103"/>
    </location>
</feature>
<comment type="caution">
    <text evidence="4">The sequence shown here is derived from an EMBL/GenBank/DDBJ whole genome shotgun (WGS) entry which is preliminary data.</text>
</comment>
<dbReference type="InterPro" id="IPR009210">
    <property type="entry name" value="ASCC1"/>
</dbReference>
<dbReference type="PANTHER" id="PTHR13360">
    <property type="entry name" value="ACTIVATING SIGNAL COINTEGRATOR 1 COMPLEX SUBUNIT 1"/>
    <property type="match status" value="1"/>
</dbReference>
<dbReference type="PANTHER" id="PTHR13360:SF1">
    <property type="entry name" value="ACTIVATING SIGNAL COINTEGRATOR 1 COMPLEX SUBUNIT 1"/>
    <property type="match status" value="1"/>
</dbReference>
<dbReference type="GO" id="GO:0006307">
    <property type="term" value="P:DNA alkylation repair"/>
    <property type="evidence" value="ECO:0007669"/>
    <property type="project" value="InterPro"/>
</dbReference>
<dbReference type="AlphaFoldDB" id="A0A7J0FZQ3"/>
<accession>A0A7J0FZQ3</accession>
<dbReference type="InterPro" id="IPR004087">
    <property type="entry name" value="KH_dom"/>
</dbReference>
<proteinExistence type="predicted"/>
<evidence type="ECO:0000313" key="4">
    <source>
        <dbReference type="EMBL" id="GFZ04181.1"/>
    </source>
</evidence>
<dbReference type="SMART" id="SM00322">
    <property type="entry name" value="KH"/>
    <property type="match status" value="1"/>
</dbReference>
<feature type="region of interest" description="Disordered" evidence="2">
    <location>
        <begin position="1"/>
        <end position="38"/>
    </location>
</feature>
<protein>
    <submittedName>
        <fullName evidence="4">Putative eukaryotic LigT</fullName>
    </submittedName>
</protein>
<evidence type="ECO:0000313" key="5">
    <source>
        <dbReference type="Proteomes" id="UP000585474"/>
    </source>
</evidence>
<keyword evidence="1" id="KW-0694">RNA-binding</keyword>
<feature type="compositionally biased region" description="Low complexity" evidence="2">
    <location>
        <begin position="23"/>
        <end position="36"/>
    </location>
</feature>
<evidence type="ECO:0000259" key="3">
    <source>
        <dbReference type="SMART" id="SM00322"/>
    </source>
</evidence>
<dbReference type="InterPro" id="IPR036612">
    <property type="entry name" value="KH_dom_type_1_sf"/>
</dbReference>
<dbReference type="PROSITE" id="PS50084">
    <property type="entry name" value="KH_TYPE_1"/>
    <property type="match status" value="1"/>
</dbReference>
<evidence type="ECO:0000256" key="2">
    <source>
        <dbReference type="SAM" id="MobiDB-lite"/>
    </source>
</evidence>
<organism evidence="4 5">
    <name type="scientific">Actinidia rufa</name>
    <dbReference type="NCBI Taxonomy" id="165716"/>
    <lineage>
        <taxon>Eukaryota</taxon>
        <taxon>Viridiplantae</taxon>
        <taxon>Streptophyta</taxon>
        <taxon>Embryophyta</taxon>
        <taxon>Tracheophyta</taxon>
        <taxon>Spermatophyta</taxon>
        <taxon>Magnoliopsida</taxon>
        <taxon>eudicotyledons</taxon>
        <taxon>Gunneridae</taxon>
        <taxon>Pentapetalae</taxon>
        <taxon>asterids</taxon>
        <taxon>Ericales</taxon>
        <taxon>Actinidiaceae</taxon>
        <taxon>Actinidia</taxon>
    </lineage>
</organism>
<dbReference type="SUPFAM" id="SSF54791">
    <property type="entry name" value="Eukaryotic type KH-domain (KH-domain type I)"/>
    <property type="match status" value="1"/>
</dbReference>
<dbReference type="Proteomes" id="UP000585474">
    <property type="component" value="Unassembled WGS sequence"/>
</dbReference>
<dbReference type="GO" id="GO:0003723">
    <property type="term" value="F:RNA binding"/>
    <property type="evidence" value="ECO:0007669"/>
    <property type="project" value="UniProtKB-UniRule"/>
</dbReference>
<reference evidence="4 5" key="1">
    <citation type="submission" date="2019-07" db="EMBL/GenBank/DDBJ databases">
        <title>De Novo Assembly of kiwifruit Actinidia rufa.</title>
        <authorList>
            <person name="Sugita-Konishi S."/>
            <person name="Sato K."/>
            <person name="Mori E."/>
            <person name="Abe Y."/>
            <person name="Kisaki G."/>
            <person name="Hamano K."/>
            <person name="Suezawa K."/>
            <person name="Otani M."/>
            <person name="Fukuda T."/>
            <person name="Manabe T."/>
            <person name="Gomi K."/>
            <person name="Tabuchi M."/>
            <person name="Akimitsu K."/>
            <person name="Kataoka I."/>
        </authorList>
    </citation>
    <scope>NUCLEOTIDE SEQUENCE [LARGE SCALE GENOMIC DNA]</scope>
    <source>
        <strain evidence="5">cv. Fuchu</strain>
    </source>
</reference>
<dbReference type="Pfam" id="PF00013">
    <property type="entry name" value="KH_1"/>
    <property type="match status" value="1"/>
</dbReference>
<dbReference type="GO" id="GO:0006355">
    <property type="term" value="P:regulation of DNA-templated transcription"/>
    <property type="evidence" value="ECO:0007669"/>
    <property type="project" value="TreeGrafter"/>
</dbReference>
<sequence>MASISGKDRRKASNPACQSRTHSPGSSSKSKGAGSSCNRKVQVGASLMRFIKGKWGSTQKKIEEEMGVKIIFPSSKEEDAIIIEGVSAESVNRASARIQGIIDEAVKSPNLDYSHFISLPLTLHPELADKLVNFQKSILGDTSEDEGKDRELDRTPDVAVKLKVEDDKHVKVDIANIHRVSYPPKVSNPSELRALKPSALSCMTKAIFHLWDVL</sequence>
<dbReference type="EMBL" id="BJWL01000016">
    <property type="protein sequence ID" value="GFZ04181.1"/>
    <property type="molecule type" value="Genomic_DNA"/>
</dbReference>
<name>A0A7J0FZQ3_9ERIC</name>